<dbReference type="InterPro" id="IPR014245">
    <property type="entry name" value="Spore_III_AF"/>
</dbReference>
<feature type="transmembrane region" description="Helical" evidence="1">
    <location>
        <begin position="6"/>
        <end position="24"/>
    </location>
</feature>
<dbReference type="EMBL" id="JBHTKJ010000021">
    <property type="protein sequence ID" value="MFD1038450.1"/>
    <property type="molecule type" value="Genomic_DNA"/>
</dbReference>
<keyword evidence="3" id="KW-1185">Reference proteome</keyword>
<evidence type="ECO:0000313" key="3">
    <source>
        <dbReference type="Proteomes" id="UP001597040"/>
    </source>
</evidence>
<dbReference type="NCBIfam" id="TIGR02896">
    <property type="entry name" value="spore_III_AF"/>
    <property type="match status" value="1"/>
</dbReference>
<evidence type="ECO:0000313" key="2">
    <source>
        <dbReference type="EMBL" id="MFD1038450.1"/>
    </source>
</evidence>
<reference evidence="3" key="1">
    <citation type="journal article" date="2019" name="Int. J. Syst. Evol. Microbiol.">
        <title>The Global Catalogue of Microorganisms (GCM) 10K type strain sequencing project: providing services to taxonomists for standard genome sequencing and annotation.</title>
        <authorList>
            <consortium name="The Broad Institute Genomics Platform"/>
            <consortium name="The Broad Institute Genome Sequencing Center for Infectious Disease"/>
            <person name="Wu L."/>
            <person name="Ma J."/>
        </authorList>
    </citation>
    <scope>NUCLEOTIDE SEQUENCE [LARGE SCALE GENOMIC DNA]</scope>
    <source>
        <strain evidence="3">CCUG 56754</strain>
    </source>
</reference>
<organism evidence="2 3">
    <name type="scientific">Virgibacillus byunsanensis</name>
    <dbReference type="NCBI Taxonomy" id="570945"/>
    <lineage>
        <taxon>Bacteria</taxon>
        <taxon>Bacillati</taxon>
        <taxon>Bacillota</taxon>
        <taxon>Bacilli</taxon>
        <taxon>Bacillales</taxon>
        <taxon>Bacillaceae</taxon>
        <taxon>Virgibacillus</taxon>
    </lineage>
</organism>
<comment type="caution">
    <text evidence="2">The sequence shown here is derived from an EMBL/GenBank/DDBJ whole genome shotgun (WGS) entry which is preliminary data.</text>
</comment>
<name>A0ABW3LKL1_9BACI</name>
<keyword evidence="1" id="KW-0812">Transmembrane</keyword>
<proteinExistence type="predicted"/>
<dbReference type="RefSeq" id="WP_390361438.1">
    <property type="nucleotide sequence ID" value="NZ_JBHTKJ010000021.1"/>
</dbReference>
<evidence type="ECO:0000256" key="1">
    <source>
        <dbReference type="SAM" id="Phobius"/>
    </source>
</evidence>
<feature type="transmembrane region" description="Helical" evidence="1">
    <location>
        <begin position="36"/>
        <end position="54"/>
    </location>
</feature>
<keyword evidence="1" id="KW-1133">Transmembrane helix</keyword>
<protein>
    <submittedName>
        <fullName evidence="2">Stage III sporulation protein AF</fullName>
    </submittedName>
</protein>
<dbReference type="Proteomes" id="UP001597040">
    <property type="component" value="Unassembled WGS sequence"/>
</dbReference>
<accession>A0ABW3LKL1</accession>
<gene>
    <name evidence="2" type="primary">spoIIIAF</name>
    <name evidence="2" type="ORF">ACFQ3N_08570</name>
</gene>
<keyword evidence="1" id="KW-0472">Membrane</keyword>
<sequence>MDILIQWITQIIIFVLLATIIDLLVPATAMKKYVKLVVGLILILIFLKPLFFLFDFNVQQALEASYEQLNLEQATELNTENLIELQKNEIQASQNAYIEEQMTVQLKDLAKGPLLKEFDAEIADIDYLFITETDLTYEGLEEVIVYLQESENGEGAVSVVDDVVINTDEPQVLEDEQDVEEIKALLENVWEFNNKKLTVLWEGGTP</sequence>
<dbReference type="Pfam" id="PF09581">
    <property type="entry name" value="Spore_III_AF"/>
    <property type="match status" value="1"/>
</dbReference>